<dbReference type="SUPFAM" id="SSF46938">
    <property type="entry name" value="CRAL/TRIO N-terminal domain"/>
    <property type="match status" value="2"/>
</dbReference>
<keyword evidence="4" id="KW-1185">Reference proteome</keyword>
<feature type="domain" description="CRAL-TRIO" evidence="2">
    <location>
        <begin position="345"/>
        <end position="516"/>
    </location>
</feature>
<dbReference type="PANTHER" id="PTHR10174:SF222">
    <property type="entry name" value="GH10083P-RELATED"/>
    <property type="match status" value="1"/>
</dbReference>
<dbReference type="PANTHER" id="PTHR10174">
    <property type="entry name" value="ALPHA-TOCOPHEROL TRANSFER PROTEIN-RELATED"/>
    <property type="match status" value="1"/>
</dbReference>
<dbReference type="PRINTS" id="PR00180">
    <property type="entry name" value="CRETINALDHBP"/>
</dbReference>
<dbReference type="EMBL" id="CVRI01000020">
    <property type="protein sequence ID" value="CRK90535.1"/>
    <property type="molecule type" value="Genomic_DNA"/>
</dbReference>
<evidence type="ECO:0000256" key="1">
    <source>
        <dbReference type="SAM" id="MobiDB-lite"/>
    </source>
</evidence>
<dbReference type="PROSITE" id="PS50191">
    <property type="entry name" value="CRAL_TRIO"/>
    <property type="match status" value="2"/>
</dbReference>
<gene>
    <name evidence="3" type="ORF">CLUMA_CG004239</name>
</gene>
<dbReference type="GO" id="GO:1902936">
    <property type="term" value="F:phosphatidylinositol bisphosphate binding"/>
    <property type="evidence" value="ECO:0007669"/>
    <property type="project" value="TreeGrafter"/>
</dbReference>
<dbReference type="AlphaFoldDB" id="A0A1J1HR64"/>
<name>A0A1J1HR64_9DIPT</name>
<dbReference type="Gene3D" id="1.20.5.1200">
    <property type="entry name" value="Alpha-tocopherol transfer"/>
    <property type="match status" value="2"/>
</dbReference>
<dbReference type="Pfam" id="PF00650">
    <property type="entry name" value="CRAL_TRIO"/>
    <property type="match status" value="2"/>
</dbReference>
<dbReference type="SUPFAM" id="SSF52087">
    <property type="entry name" value="CRAL/TRIO domain"/>
    <property type="match status" value="2"/>
</dbReference>
<dbReference type="InterPro" id="IPR001251">
    <property type="entry name" value="CRAL-TRIO_dom"/>
</dbReference>
<dbReference type="SMART" id="SM00516">
    <property type="entry name" value="SEC14"/>
    <property type="match status" value="2"/>
</dbReference>
<dbReference type="CDD" id="cd00170">
    <property type="entry name" value="SEC14"/>
    <property type="match status" value="2"/>
</dbReference>
<dbReference type="Gene3D" id="3.40.525.10">
    <property type="entry name" value="CRAL-TRIO lipid binding domain"/>
    <property type="match status" value="2"/>
</dbReference>
<dbReference type="STRING" id="568069.A0A1J1HR64"/>
<feature type="domain" description="CRAL-TRIO" evidence="2">
    <location>
        <begin position="122"/>
        <end position="248"/>
    </location>
</feature>
<accession>A0A1J1HR64</accession>
<dbReference type="Gene3D" id="1.10.8.20">
    <property type="entry name" value="N-terminal domain of phosphatidylinositol transfer protein sec14p"/>
    <property type="match status" value="1"/>
</dbReference>
<evidence type="ECO:0000313" key="3">
    <source>
        <dbReference type="EMBL" id="CRK90535.1"/>
    </source>
</evidence>
<dbReference type="OrthoDB" id="1434354at2759"/>
<evidence type="ECO:0000313" key="4">
    <source>
        <dbReference type="Proteomes" id="UP000183832"/>
    </source>
</evidence>
<feature type="region of interest" description="Disordered" evidence="1">
    <location>
        <begin position="545"/>
        <end position="566"/>
    </location>
</feature>
<dbReference type="InterPro" id="IPR036865">
    <property type="entry name" value="CRAL-TRIO_dom_sf"/>
</dbReference>
<organism evidence="3 4">
    <name type="scientific">Clunio marinus</name>
    <dbReference type="NCBI Taxonomy" id="568069"/>
    <lineage>
        <taxon>Eukaryota</taxon>
        <taxon>Metazoa</taxon>
        <taxon>Ecdysozoa</taxon>
        <taxon>Arthropoda</taxon>
        <taxon>Hexapoda</taxon>
        <taxon>Insecta</taxon>
        <taxon>Pterygota</taxon>
        <taxon>Neoptera</taxon>
        <taxon>Endopterygota</taxon>
        <taxon>Diptera</taxon>
        <taxon>Nematocera</taxon>
        <taxon>Chironomoidea</taxon>
        <taxon>Chironomidae</taxon>
        <taxon>Clunio</taxon>
    </lineage>
</organism>
<protein>
    <submittedName>
        <fullName evidence="3">CLUMA_CG004239, isoform A</fullName>
    </submittedName>
</protein>
<dbReference type="GO" id="GO:0016020">
    <property type="term" value="C:membrane"/>
    <property type="evidence" value="ECO:0007669"/>
    <property type="project" value="TreeGrafter"/>
</dbReference>
<dbReference type="InterPro" id="IPR036273">
    <property type="entry name" value="CRAL/TRIO_N_dom_sf"/>
</dbReference>
<proteinExistence type="predicted"/>
<evidence type="ECO:0000259" key="2">
    <source>
        <dbReference type="PROSITE" id="PS50191"/>
    </source>
</evidence>
<sequence length="566" mass="66340">MSHKYSNVKLSKDEMDEKVKEFREWISTQPDLPQNIEHLLLLRYLKTYAFRLNRAENLLKFSFGIRKKNPLIFTNRDFLSPEIENALNICEMVPMLKTTPENYKCCVMRLIDYRSELFNFNDLIKLFFMVADVRLVSLDPNPDNLAEGEVPVFDMKGTTIWHVLKVSLSTLRLYFTYTQEAFPVRVQQVHVYNCSSLINRIMILIKPFLKPEVAAKFQFHAPGSDTIFKFIPREVLPEEYGGTAGPISNIKKVWMKRFHERRDYIMNDSNWIVNNSDDLNNNKKQLEETVKVHNGLCLPEKIAPIVLRRFLFSCYDDVEKTKNLIKYSYSLRFKYSHIFFNRDPLEPIARKIFQLVDVGVPMPSLSPKNYRVTLNRLIDHDPEKFDFDNIIKCFFLAADSRFSIIDHDLPFNINEGDVAIFDMTGFSYRHITKLSLGTIRCYMKFTQEAFPVRIKQIHLINVSSVLSKVLMILRPFMKASVSELLISHLPNTTTLYDHIPKEILPHEYGGKAGSIYDIKRDFVKRIEDQREYLINDSYWKPRDSNNNSLNVKTQQMNSNLKSLSID</sequence>
<dbReference type="Proteomes" id="UP000183832">
    <property type="component" value="Unassembled WGS sequence"/>
</dbReference>
<reference evidence="3 4" key="1">
    <citation type="submission" date="2015-04" db="EMBL/GenBank/DDBJ databases">
        <authorList>
            <person name="Syromyatnikov M.Y."/>
            <person name="Popov V.N."/>
        </authorList>
    </citation>
    <scope>NUCLEOTIDE SEQUENCE [LARGE SCALE GENOMIC DNA]</scope>
</reference>